<protein>
    <recommendedName>
        <fullName evidence="10">Zn(2)-C6 fungal-type domain-containing protein</fullName>
    </recommendedName>
</protein>
<evidence type="ECO:0000256" key="7">
    <source>
        <dbReference type="ARBA" id="ARBA00023242"/>
    </source>
</evidence>
<dbReference type="AlphaFoldDB" id="A0A4S8MIC3"/>
<dbReference type="InterPro" id="IPR007219">
    <property type="entry name" value="XnlR_reg_dom"/>
</dbReference>
<feature type="compositionally biased region" description="Acidic residues" evidence="8">
    <location>
        <begin position="123"/>
        <end position="138"/>
    </location>
</feature>
<dbReference type="PROSITE" id="PS00463">
    <property type="entry name" value="ZN2_CY6_FUNGAL_1"/>
    <property type="match status" value="1"/>
</dbReference>
<evidence type="ECO:0000256" key="1">
    <source>
        <dbReference type="ARBA" id="ARBA00004123"/>
    </source>
</evidence>
<feature type="region of interest" description="Disordered" evidence="8">
    <location>
        <begin position="663"/>
        <end position="740"/>
    </location>
</feature>
<feature type="compositionally biased region" description="Low complexity" evidence="8">
    <location>
        <begin position="689"/>
        <end position="699"/>
    </location>
</feature>
<accession>A0A4S8MIC3</accession>
<evidence type="ECO:0000313" key="12">
    <source>
        <dbReference type="Proteomes" id="UP000297245"/>
    </source>
</evidence>
<dbReference type="Pfam" id="PF00172">
    <property type="entry name" value="Zn_clus"/>
    <property type="match status" value="1"/>
</dbReference>
<evidence type="ECO:0000256" key="9">
    <source>
        <dbReference type="SAM" id="Phobius"/>
    </source>
</evidence>
<name>A0A4S8MIC3_DENBC</name>
<feature type="compositionally biased region" description="Polar residues" evidence="8">
    <location>
        <begin position="711"/>
        <end position="721"/>
    </location>
</feature>
<dbReference type="EMBL" id="ML179079">
    <property type="protein sequence ID" value="THV02241.1"/>
    <property type="molecule type" value="Genomic_DNA"/>
</dbReference>
<feature type="region of interest" description="Disordered" evidence="8">
    <location>
        <begin position="121"/>
        <end position="148"/>
    </location>
</feature>
<feature type="compositionally biased region" description="Low complexity" evidence="8">
    <location>
        <begin position="139"/>
        <end position="148"/>
    </location>
</feature>
<dbReference type="Gene3D" id="4.10.240.10">
    <property type="entry name" value="Zn(2)-C6 fungal-type DNA-binding domain"/>
    <property type="match status" value="1"/>
</dbReference>
<evidence type="ECO:0000256" key="6">
    <source>
        <dbReference type="ARBA" id="ARBA00023163"/>
    </source>
</evidence>
<feature type="compositionally biased region" description="Polar residues" evidence="8">
    <location>
        <begin position="1"/>
        <end position="11"/>
    </location>
</feature>
<feature type="domain" description="Zn(2)-C6 fungal-type" evidence="10">
    <location>
        <begin position="29"/>
        <end position="61"/>
    </location>
</feature>
<keyword evidence="9" id="KW-0812">Transmembrane</keyword>
<evidence type="ECO:0000259" key="10">
    <source>
        <dbReference type="PROSITE" id="PS50048"/>
    </source>
</evidence>
<evidence type="ECO:0000256" key="5">
    <source>
        <dbReference type="ARBA" id="ARBA00023125"/>
    </source>
</evidence>
<dbReference type="SMART" id="SM00066">
    <property type="entry name" value="GAL4"/>
    <property type="match status" value="1"/>
</dbReference>
<dbReference type="GO" id="GO:0000981">
    <property type="term" value="F:DNA-binding transcription factor activity, RNA polymerase II-specific"/>
    <property type="evidence" value="ECO:0007669"/>
    <property type="project" value="InterPro"/>
</dbReference>
<evidence type="ECO:0000313" key="11">
    <source>
        <dbReference type="EMBL" id="THV02241.1"/>
    </source>
</evidence>
<dbReference type="InterPro" id="IPR036864">
    <property type="entry name" value="Zn2-C6_fun-type_DNA-bd_sf"/>
</dbReference>
<dbReference type="PANTHER" id="PTHR31313:SF81">
    <property type="entry name" value="TY1 ENHANCER ACTIVATOR"/>
    <property type="match status" value="1"/>
</dbReference>
<keyword evidence="4" id="KW-0805">Transcription regulation</keyword>
<keyword evidence="3" id="KW-0862">Zinc</keyword>
<dbReference type="GO" id="GO:0003677">
    <property type="term" value="F:DNA binding"/>
    <property type="evidence" value="ECO:0007669"/>
    <property type="project" value="UniProtKB-KW"/>
</dbReference>
<dbReference type="InterPro" id="IPR051615">
    <property type="entry name" value="Transcr_Regulatory_Elem"/>
</dbReference>
<evidence type="ECO:0000256" key="3">
    <source>
        <dbReference type="ARBA" id="ARBA00022833"/>
    </source>
</evidence>
<keyword evidence="7" id="KW-0539">Nucleus</keyword>
<dbReference type="PROSITE" id="PS50048">
    <property type="entry name" value="ZN2_CY6_FUNGAL_2"/>
    <property type="match status" value="1"/>
</dbReference>
<dbReference type="InterPro" id="IPR001138">
    <property type="entry name" value="Zn2Cys6_DnaBD"/>
</dbReference>
<evidence type="ECO:0000256" key="8">
    <source>
        <dbReference type="SAM" id="MobiDB-lite"/>
    </source>
</evidence>
<keyword evidence="9" id="KW-0472">Membrane</keyword>
<dbReference type="GO" id="GO:0006351">
    <property type="term" value="P:DNA-templated transcription"/>
    <property type="evidence" value="ECO:0007669"/>
    <property type="project" value="InterPro"/>
</dbReference>
<proteinExistence type="predicted"/>
<sequence length="864" mass="97524">MASSSKITTTKRVGKDSKGRGRGSYASRACNMCRRKKVRCDEKKPVCTACLASGRETECQYTGQTARQPRTQAHFSAIQNYANALRRYANMLESMLEKCQKEHGTVSLEGKSYLQCRPKAPFDEDEDQETMQDSDESESTISETGSDIGELCLPTQNLKLEDRHLVYYGTAAPFRFASDNPDTPDDSGPRTSRFTEINANPKERYVLMVDGVDPSHCSPYFDWARYLPSHVPLDRKEHDRILDLLFKFFSSWCLRIVPTLFLRDMYRYLSIPRNETPAKRSHYSPMLHNALLSVAAAFSDDARIRDYKTRKCFADEAKRLIDEECAEPNVSVVHALSVLGSFHSSSGEHGLGYVYFGMSARVGQALGLSVDCSRWVQSDKIAIHDLHDRYWCYWTTFSQDVCWSLYVGRDFSMPEPSEKQKIPVPFIDTDYDQIPWEHPPSKIPPQANYLSRTFAATCELLMIARRVMDIVNALHAAGNRREMGDEMISNIDLRLHDWKSKLPPEVDITLANKSSGTPHRLMMHLAFHWIFILLHRPFFLRKKRSSSDKDIDHVKICRIAAENIMDLTNTWRSSYTLRYIPITIIQTVFAAGTIFILLAIHATSGLRVAKESLRNNLSQADLCVQYLNEMGQSWKCASDIADILKELLQQQLQPVLEKKLGFPGKRSESERGMVSKAEEKEETHGIQIPASSAPSSAVATLTPLTTYPGHQRQQSMPSTAYASPPRTPANESWASVSSPSYGDAEMQPSFMPMHPSANSVDLPMYNAPQGQNIPSSPMNSRPNFTSFPSMETAGFLAMADGERFSHAPFIAPFHLVGMNTEDIDYHSQQDDGSMPWSDEALTTDWQDFDFASLQRYLGGNENAP</sequence>
<feature type="transmembrane region" description="Helical" evidence="9">
    <location>
        <begin position="579"/>
        <end position="600"/>
    </location>
</feature>
<feature type="compositionally biased region" description="Basic and acidic residues" evidence="8">
    <location>
        <begin position="663"/>
        <end position="684"/>
    </location>
</feature>
<feature type="region of interest" description="Disordered" evidence="8">
    <location>
        <begin position="1"/>
        <end position="25"/>
    </location>
</feature>
<dbReference type="GO" id="GO:0008270">
    <property type="term" value="F:zinc ion binding"/>
    <property type="evidence" value="ECO:0007669"/>
    <property type="project" value="InterPro"/>
</dbReference>
<dbReference type="SMART" id="SM00906">
    <property type="entry name" value="Fungal_trans"/>
    <property type="match status" value="1"/>
</dbReference>
<evidence type="ECO:0000256" key="4">
    <source>
        <dbReference type="ARBA" id="ARBA00023015"/>
    </source>
</evidence>
<dbReference type="CDD" id="cd00067">
    <property type="entry name" value="GAL4"/>
    <property type="match status" value="1"/>
</dbReference>
<reference evidence="11 12" key="1">
    <citation type="journal article" date="2019" name="Nat. Ecol. Evol.">
        <title>Megaphylogeny resolves global patterns of mushroom evolution.</title>
        <authorList>
            <person name="Varga T."/>
            <person name="Krizsan K."/>
            <person name="Foldi C."/>
            <person name="Dima B."/>
            <person name="Sanchez-Garcia M."/>
            <person name="Sanchez-Ramirez S."/>
            <person name="Szollosi G.J."/>
            <person name="Szarkandi J.G."/>
            <person name="Papp V."/>
            <person name="Albert L."/>
            <person name="Andreopoulos W."/>
            <person name="Angelini C."/>
            <person name="Antonin V."/>
            <person name="Barry K.W."/>
            <person name="Bougher N.L."/>
            <person name="Buchanan P."/>
            <person name="Buyck B."/>
            <person name="Bense V."/>
            <person name="Catcheside P."/>
            <person name="Chovatia M."/>
            <person name="Cooper J."/>
            <person name="Damon W."/>
            <person name="Desjardin D."/>
            <person name="Finy P."/>
            <person name="Geml J."/>
            <person name="Haridas S."/>
            <person name="Hughes K."/>
            <person name="Justo A."/>
            <person name="Karasinski D."/>
            <person name="Kautmanova I."/>
            <person name="Kiss B."/>
            <person name="Kocsube S."/>
            <person name="Kotiranta H."/>
            <person name="LaButti K.M."/>
            <person name="Lechner B.E."/>
            <person name="Liimatainen K."/>
            <person name="Lipzen A."/>
            <person name="Lukacs Z."/>
            <person name="Mihaltcheva S."/>
            <person name="Morgado L.N."/>
            <person name="Niskanen T."/>
            <person name="Noordeloos M.E."/>
            <person name="Ohm R.A."/>
            <person name="Ortiz-Santana B."/>
            <person name="Ovrebo C."/>
            <person name="Racz N."/>
            <person name="Riley R."/>
            <person name="Savchenko A."/>
            <person name="Shiryaev A."/>
            <person name="Soop K."/>
            <person name="Spirin V."/>
            <person name="Szebenyi C."/>
            <person name="Tomsovsky M."/>
            <person name="Tulloss R.E."/>
            <person name="Uehling J."/>
            <person name="Grigoriev I.V."/>
            <person name="Vagvolgyi C."/>
            <person name="Papp T."/>
            <person name="Martin F.M."/>
            <person name="Miettinen O."/>
            <person name="Hibbett D.S."/>
            <person name="Nagy L.G."/>
        </authorList>
    </citation>
    <scope>NUCLEOTIDE SEQUENCE [LARGE SCALE GENOMIC DNA]</scope>
    <source>
        <strain evidence="11 12">CBS 962.96</strain>
    </source>
</reference>
<dbReference type="GO" id="GO:0005634">
    <property type="term" value="C:nucleus"/>
    <property type="evidence" value="ECO:0007669"/>
    <property type="project" value="UniProtKB-SubCell"/>
</dbReference>
<keyword evidence="9" id="KW-1133">Transmembrane helix</keyword>
<keyword evidence="5" id="KW-0238">DNA-binding</keyword>
<evidence type="ECO:0000256" key="2">
    <source>
        <dbReference type="ARBA" id="ARBA00022723"/>
    </source>
</evidence>
<dbReference type="Proteomes" id="UP000297245">
    <property type="component" value="Unassembled WGS sequence"/>
</dbReference>
<keyword evidence="12" id="KW-1185">Reference proteome</keyword>
<dbReference type="PANTHER" id="PTHR31313">
    <property type="entry name" value="TY1 ENHANCER ACTIVATOR"/>
    <property type="match status" value="1"/>
</dbReference>
<comment type="subcellular location">
    <subcellularLocation>
        <location evidence="1">Nucleus</location>
    </subcellularLocation>
</comment>
<keyword evidence="2" id="KW-0479">Metal-binding</keyword>
<dbReference type="SUPFAM" id="SSF57701">
    <property type="entry name" value="Zn2/Cys6 DNA-binding domain"/>
    <property type="match status" value="1"/>
</dbReference>
<dbReference type="Pfam" id="PF04082">
    <property type="entry name" value="Fungal_trans"/>
    <property type="match status" value="1"/>
</dbReference>
<gene>
    <name evidence="11" type="ORF">K435DRAFT_749764</name>
</gene>
<dbReference type="OrthoDB" id="2154091at2759"/>
<keyword evidence="6" id="KW-0804">Transcription</keyword>
<organism evidence="11 12">
    <name type="scientific">Dendrothele bispora (strain CBS 962.96)</name>
    <dbReference type="NCBI Taxonomy" id="1314807"/>
    <lineage>
        <taxon>Eukaryota</taxon>
        <taxon>Fungi</taxon>
        <taxon>Dikarya</taxon>
        <taxon>Basidiomycota</taxon>
        <taxon>Agaricomycotina</taxon>
        <taxon>Agaricomycetes</taxon>
        <taxon>Agaricomycetidae</taxon>
        <taxon>Agaricales</taxon>
        <taxon>Agaricales incertae sedis</taxon>
        <taxon>Dendrothele</taxon>
    </lineage>
</organism>
<feature type="transmembrane region" description="Helical" evidence="9">
    <location>
        <begin position="521"/>
        <end position="539"/>
    </location>
</feature>
<feature type="compositionally biased region" description="Polar residues" evidence="8">
    <location>
        <begin position="729"/>
        <end position="740"/>
    </location>
</feature>
<dbReference type="CDD" id="cd12148">
    <property type="entry name" value="fungal_TF_MHR"/>
    <property type="match status" value="1"/>
</dbReference>